<keyword evidence="3" id="KW-1185">Reference proteome</keyword>
<sequence length="254" mass="27626">MAFKINFELIASSRQNRASDRSITRHRAVHRVATAHRVASLRCLAGRSPAPLLEPPPTNHSRQSRRYRPRHAAVGLQAVSPRCVAPPRSRAIAADPTLSRAVAASPAQLFTGVAEPPSSAPRSCPVPGRRLHRSRTSPSHRGSASRSHRAHLPVSSPICRRREPLLGRWPSAPASSLACRCTGSSRLRITREPRRFAPAGAPPRACCPSSATAADRCRHRVCRGSRHPREFASCRDVVSLLRSLALSLSLSSLF</sequence>
<feature type="region of interest" description="Disordered" evidence="1">
    <location>
        <begin position="112"/>
        <end position="153"/>
    </location>
</feature>
<comment type="caution">
    <text evidence="2">The sequence shown here is derived from an EMBL/GenBank/DDBJ whole genome shotgun (WGS) entry which is preliminary data.</text>
</comment>
<organism evidence="2 3">
    <name type="scientific">Stephania cephalantha</name>
    <dbReference type="NCBI Taxonomy" id="152367"/>
    <lineage>
        <taxon>Eukaryota</taxon>
        <taxon>Viridiplantae</taxon>
        <taxon>Streptophyta</taxon>
        <taxon>Embryophyta</taxon>
        <taxon>Tracheophyta</taxon>
        <taxon>Spermatophyta</taxon>
        <taxon>Magnoliopsida</taxon>
        <taxon>Ranunculales</taxon>
        <taxon>Menispermaceae</taxon>
        <taxon>Menispermoideae</taxon>
        <taxon>Cissampelideae</taxon>
        <taxon>Stephania</taxon>
    </lineage>
</organism>
<proteinExistence type="predicted"/>
<dbReference type="Proteomes" id="UP001419268">
    <property type="component" value="Unassembled WGS sequence"/>
</dbReference>
<evidence type="ECO:0000313" key="3">
    <source>
        <dbReference type="Proteomes" id="UP001419268"/>
    </source>
</evidence>
<protein>
    <submittedName>
        <fullName evidence="2">Uncharacterized protein</fullName>
    </submittedName>
</protein>
<feature type="region of interest" description="Disordered" evidence="1">
    <location>
        <begin position="47"/>
        <end position="68"/>
    </location>
</feature>
<gene>
    <name evidence="2" type="ORF">Scep_007368</name>
</gene>
<evidence type="ECO:0000256" key="1">
    <source>
        <dbReference type="SAM" id="MobiDB-lite"/>
    </source>
</evidence>
<accession>A0AAP0K9Q7</accession>
<reference evidence="2 3" key="1">
    <citation type="submission" date="2024-01" db="EMBL/GenBank/DDBJ databases">
        <title>Genome assemblies of Stephania.</title>
        <authorList>
            <person name="Yang L."/>
        </authorList>
    </citation>
    <scope>NUCLEOTIDE SEQUENCE [LARGE SCALE GENOMIC DNA]</scope>
    <source>
        <strain evidence="2">JXDWG</strain>
        <tissue evidence="2">Leaf</tissue>
    </source>
</reference>
<dbReference type="AlphaFoldDB" id="A0AAP0K9Q7"/>
<dbReference type="EMBL" id="JBBNAG010000003">
    <property type="protein sequence ID" value="KAK9148611.1"/>
    <property type="molecule type" value="Genomic_DNA"/>
</dbReference>
<evidence type="ECO:0000313" key="2">
    <source>
        <dbReference type="EMBL" id="KAK9148611.1"/>
    </source>
</evidence>
<name>A0AAP0K9Q7_9MAGN</name>